<dbReference type="EMBL" id="HBIB01048002">
    <property type="protein sequence ID" value="CAE0269232.1"/>
    <property type="molecule type" value="Transcribed_RNA"/>
</dbReference>
<organism evidence="5">
    <name type="scientific">Palpitomonas bilix</name>
    <dbReference type="NCBI Taxonomy" id="652834"/>
    <lineage>
        <taxon>Eukaryota</taxon>
        <taxon>Eukaryota incertae sedis</taxon>
    </lineage>
</organism>
<sequence length="242" mass="26402">MAFSLALRSFSTAAASQAKKLIFMGAPGVGKGTFASRLAPVLGVPHISTGDLVRAEISNDTDIGKTIKDYNDKGQLVPDEIIVDLLKTRLEADDTKEGYILDGFPRTIPQAEILLGVADVNKVVNITLRQDLLVEKICARRMCKTCGKNFNIANIHEEGLDLDPLLNDDCEKYGKPVSEGGCDLYQRSDDNEEVVKGRLEIYNKETAPLVDFYEKKGMVVNVKVTGGPKVMVPKVMEALNSA</sequence>
<name>A0A7S3GKI5_9EUKA</name>
<comment type="similarity">
    <text evidence="4">Belongs to the adenylate kinase family.</text>
</comment>
<evidence type="ECO:0000256" key="2">
    <source>
        <dbReference type="ARBA" id="ARBA00022741"/>
    </source>
</evidence>
<dbReference type="HAMAP" id="MF_00235">
    <property type="entry name" value="Adenylate_kinase_Adk"/>
    <property type="match status" value="1"/>
</dbReference>
<dbReference type="PRINTS" id="PR00094">
    <property type="entry name" value="ADENYLTKNASE"/>
</dbReference>
<dbReference type="AlphaFoldDB" id="A0A7S3GKI5"/>
<dbReference type="GO" id="GO:0005524">
    <property type="term" value="F:ATP binding"/>
    <property type="evidence" value="ECO:0007669"/>
    <property type="project" value="InterPro"/>
</dbReference>
<dbReference type="CDD" id="cd01428">
    <property type="entry name" value="ADK"/>
    <property type="match status" value="1"/>
</dbReference>
<dbReference type="Gene3D" id="3.40.50.300">
    <property type="entry name" value="P-loop containing nucleotide triphosphate hydrolases"/>
    <property type="match status" value="1"/>
</dbReference>
<dbReference type="GO" id="GO:0004017">
    <property type="term" value="F:AMP kinase activity"/>
    <property type="evidence" value="ECO:0007669"/>
    <property type="project" value="InterPro"/>
</dbReference>
<dbReference type="PANTHER" id="PTHR23359">
    <property type="entry name" value="NUCLEOTIDE KINASE"/>
    <property type="match status" value="1"/>
</dbReference>
<dbReference type="PROSITE" id="PS00113">
    <property type="entry name" value="ADENYLATE_KINASE"/>
    <property type="match status" value="1"/>
</dbReference>
<dbReference type="InterPro" id="IPR000850">
    <property type="entry name" value="Adenylat/UMP-CMP_kin"/>
</dbReference>
<protein>
    <recommendedName>
        <fullName evidence="6">Adenylate kinase</fullName>
    </recommendedName>
</protein>
<dbReference type="Pfam" id="PF00406">
    <property type="entry name" value="ADK"/>
    <property type="match status" value="1"/>
</dbReference>
<evidence type="ECO:0000256" key="3">
    <source>
        <dbReference type="ARBA" id="ARBA00022777"/>
    </source>
</evidence>
<reference evidence="5" key="1">
    <citation type="submission" date="2021-01" db="EMBL/GenBank/DDBJ databases">
        <authorList>
            <person name="Corre E."/>
            <person name="Pelletier E."/>
            <person name="Niang G."/>
            <person name="Scheremetjew M."/>
            <person name="Finn R."/>
            <person name="Kale V."/>
            <person name="Holt S."/>
            <person name="Cochrane G."/>
            <person name="Meng A."/>
            <person name="Brown T."/>
            <person name="Cohen L."/>
        </authorList>
    </citation>
    <scope>NUCLEOTIDE SEQUENCE</scope>
    <source>
        <strain evidence="5">NIES-2562</strain>
    </source>
</reference>
<keyword evidence="1 4" id="KW-0808">Transferase</keyword>
<evidence type="ECO:0000256" key="4">
    <source>
        <dbReference type="RuleBase" id="RU003330"/>
    </source>
</evidence>
<dbReference type="InterPro" id="IPR033690">
    <property type="entry name" value="Adenylat_kinase_CS"/>
</dbReference>
<dbReference type="SUPFAM" id="SSF52540">
    <property type="entry name" value="P-loop containing nucleoside triphosphate hydrolases"/>
    <property type="match status" value="1"/>
</dbReference>
<evidence type="ECO:0008006" key="6">
    <source>
        <dbReference type="Google" id="ProtNLM"/>
    </source>
</evidence>
<dbReference type="InterPro" id="IPR006259">
    <property type="entry name" value="Adenyl_kin_sub"/>
</dbReference>
<accession>A0A7S3GKI5</accession>
<evidence type="ECO:0000313" key="5">
    <source>
        <dbReference type="EMBL" id="CAE0269232.1"/>
    </source>
</evidence>
<evidence type="ECO:0000256" key="1">
    <source>
        <dbReference type="ARBA" id="ARBA00022679"/>
    </source>
</evidence>
<proteinExistence type="inferred from homology"/>
<gene>
    <name evidence="5" type="ORF">PBIL07802_LOCUS31585</name>
</gene>
<dbReference type="NCBIfam" id="TIGR01351">
    <property type="entry name" value="adk"/>
    <property type="match status" value="1"/>
</dbReference>
<keyword evidence="3 4" id="KW-0418">Kinase</keyword>
<keyword evidence="2" id="KW-0547">Nucleotide-binding</keyword>
<dbReference type="InterPro" id="IPR027417">
    <property type="entry name" value="P-loop_NTPase"/>
</dbReference>